<evidence type="ECO:0000256" key="13">
    <source>
        <dbReference type="SAM" id="SignalP"/>
    </source>
</evidence>
<keyword evidence="5 13" id="KW-0732">Signal</keyword>
<proteinExistence type="inferred from homology"/>
<feature type="compositionally biased region" description="Low complexity" evidence="12">
    <location>
        <begin position="314"/>
        <end position="334"/>
    </location>
</feature>
<evidence type="ECO:0000313" key="15">
    <source>
        <dbReference type="Proteomes" id="UP001385951"/>
    </source>
</evidence>
<protein>
    <recommendedName>
        <fullName evidence="16">Lytic polysaccharide monooxygenase</fullName>
    </recommendedName>
</protein>
<keyword evidence="10" id="KW-0325">Glycoprotein</keyword>
<evidence type="ECO:0000256" key="4">
    <source>
        <dbReference type="ARBA" id="ARBA00022723"/>
    </source>
</evidence>
<organism evidence="14 15">
    <name type="scientific">Cerrena zonata</name>
    <dbReference type="NCBI Taxonomy" id="2478898"/>
    <lineage>
        <taxon>Eukaryota</taxon>
        <taxon>Fungi</taxon>
        <taxon>Dikarya</taxon>
        <taxon>Basidiomycota</taxon>
        <taxon>Agaricomycotina</taxon>
        <taxon>Agaricomycetes</taxon>
        <taxon>Polyporales</taxon>
        <taxon>Cerrenaceae</taxon>
        <taxon>Cerrena</taxon>
    </lineage>
</organism>
<evidence type="ECO:0000256" key="8">
    <source>
        <dbReference type="ARBA" id="ARBA00023033"/>
    </source>
</evidence>
<feature type="region of interest" description="Disordered" evidence="12">
    <location>
        <begin position="291"/>
        <end position="344"/>
    </location>
</feature>
<comment type="similarity">
    <text evidence="11">Belongs to the polysaccharide monooxygenase AA14 family.</text>
</comment>
<comment type="caution">
    <text evidence="14">The sequence shown here is derived from an EMBL/GenBank/DDBJ whole genome shotgun (WGS) entry which is preliminary data.</text>
</comment>
<evidence type="ECO:0000256" key="2">
    <source>
        <dbReference type="ARBA" id="ARBA00004613"/>
    </source>
</evidence>
<evidence type="ECO:0000256" key="6">
    <source>
        <dbReference type="ARBA" id="ARBA00023002"/>
    </source>
</evidence>
<gene>
    <name evidence="14" type="ORF">QCA50_006090</name>
</gene>
<evidence type="ECO:0000256" key="1">
    <source>
        <dbReference type="ARBA" id="ARBA00001973"/>
    </source>
</evidence>
<keyword evidence="9" id="KW-1015">Disulfide bond</keyword>
<feature type="signal peptide" evidence="13">
    <location>
        <begin position="1"/>
        <end position="26"/>
    </location>
</feature>
<keyword evidence="7" id="KW-0186">Copper</keyword>
<comment type="cofactor">
    <cofactor evidence="1">
        <name>Cu(2+)</name>
        <dbReference type="ChEBI" id="CHEBI:29036"/>
    </cofactor>
</comment>
<feature type="chain" id="PRO_5043945516" description="Lytic polysaccharide monooxygenase" evidence="13">
    <location>
        <begin position="27"/>
        <end position="382"/>
    </location>
</feature>
<keyword evidence="3" id="KW-0964">Secreted</keyword>
<evidence type="ECO:0008006" key="16">
    <source>
        <dbReference type="Google" id="ProtNLM"/>
    </source>
</evidence>
<dbReference type="GO" id="GO:0046872">
    <property type="term" value="F:metal ion binding"/>
    <property type="evidence" value="ECO:0007669"/>
    <property type="project" value="UniProtKB-KW"/>
</dbReference>
<dbReference type="GO" id="GO:0004497">
    <property type="term" value="F:monooxygenase activity"/>
    <property type="evidence" value="ECO:0007669"/>
    <property type="project" value="UniProtKB-KW"/>
</dbReference>
<dbReference type="AlphaFoldDB" id="A0AAW0GM30"/>
<name>A0AAW0GM30_9APHY</name>
<evidence type="ECO:0000256" key="7">
    <source>
        <dbReference type="ARBA" id="ARBA00023008"/>
    </source>
</evidence>
<dbReference type="GO" id="GO:0005576">
    <property type="term" value="C:extracellular region"/>
    <property type="evidence" value="ECO:0007669"/>
    <property type="project" value="UniProtKB-SubCell"/>
</dbReference>
<dbReference type="Pfam" id="PF22810">
    <property type="entry name" value="LPMO_AA14"/>
    <property type="match status" value="1"/>
</dbReference>
<evidence type="ECO:0000256" key="12">
    <source>
        <dbReference type="SAM" id="MobiDB-lite"/>
    </source>
</evidence>
<reference evidence="14 15" key="1">
    <citation type="submission" date="2022-09" db="EMBL/GenBank/DDBJ databases">
        <authorList>
            <person name="Palmer J.M."/>
        </authorList>
    </citation>
    <scope>NUCLEOTIDE SEQUENCE [LARGE SCALE GENOMIC DNA]</scope>
    <source>
        <strain evidence="14 15">DSM 7382</strain>
    </source>
</reference>
<evidence type="ECO:0000256" key="10">
    <source>
        <dbReference type="ARBA" id="ARBA00023180"/>
    </source>
</evidence>
<dbReference type="InterPro" id="IPR054497">
    <property type="entry name" value="LPMO_AA14"/>
</dbReference>
<sequence length="382" mass="42501">MMSTFAIFPTALVALMLFSTFSLTTGHASIWHPSMFGFNVTFQTFPYDNRPVAPLMDMTFDQWWFHGHLDYLPHPGDIFNLPAGKPATTEIACNKGATSYFASSEGGDIRNGDDPCPGSPPIMYHTTGIDDLAGCSLAIAYKSDIKDVQPEDFTVFSVNQTCVWHRFTDFQVPARMPPCPEGGCICAWFWIHSPDAGSEQNYMTGFRCNVTDATSTVPIAKPQVARRCGADPSNGIMEATLGNCTYGAKQPHYWFQRERNNMFEGEHSPPFYMDLYNFKDGAQNDIFVDSYAELPTPSPNNTDIPTLLPHDNDTSTTSSSGNTNTTSPNPNSDDQPIGRPHSNVCTFTVQKGNTLRRREMPLAKYVTLSRRSMGDFSLWHPF</sequence>
<evidence type="ECO:0000256" key="9">
    <source>
        <dbReference type="ARBA" id="ARBA00023157"/>
    </source>
</evidence>
<dbReference type="Proteomes" id="UP001385951">
    <property type="component" value="Unassembled WGS sequence"/>
</dbReference>
<evidence type="ECO:0000313" key="14">
    <source>
        <dbReference type="EMBL" id="KAK7690987.1"/>
    </source>
</evidence>
<accession>A0AAW0GM30</accession>
<evidence type="ECO:0000256" key="11">
    <source>
        <dbReference type="ARBA" id="ARBA00046340"/>
    </source>
</evidence>
<keyword evidence="8" id="KW-0503">Monooxygenase</keyword>
<comment type="subcellular location">
    <subcellularLocation>
        <location evidence="2">Secreted</location>
    </subcellularLocation>
</comment>
<dbReference type="EMBL" id="JASBNA010000006">
    <property type="protein sequence ID" value="KAK7690987.1"/>
    <property type="molecule type" value="Genomic_DNA"/>
</dbReference>
<keyword evidence="4" id="KW-0479">Metal-binding</keyword>
<keyword evidence="6" id="KW-0560">Oxidoreductase</keyword>
<keyword evidence="15" id="KW-1185">Reference proteome</keyword>
<evidence type="ECO:0000256" key="5">
    <source>
        <dbReference type="ARBA" id="ARBA00022729"/>
    </source>
</evidence>
<evidence type="ECO:0000256" key="3">
    <source>
        <dbReference type="ARBA" id="ARBA00022525"/>
    </source>
</evidence>